<dbReference type="PANTHER" id="PTHR43802">
    <property type="entry name" value="ENOYL-COA HYDRATASE"/>
    <property type="match status" value="1"/>
</dbReference>
<dbReference type="GO" id="GO:0004300">
    <property type="term" value="F:enoyl-CoA hydratase activity"/>
    <property type="evidence" value="ECO:0007669"/>
    <property type="project" value="UniProtKB-EC"/>
</dbReference>
<evidence type="ECO:0000256" key="1">
    <source>
        <dbReference type="ARBA" id="ARBA00005254"/>
    </source>
</evidence>
<evidence type="ECO:0000313" key="2">
    <source>
        <dbReference type="EMBL" id="CAG7603503.1"/>
    </source>
</evidence>
<evidence type="ECO:0000313" key="3">
    <source>
        <dbReference type="Proteomes" id="UP000693892"/>
    </source>
</evidence>
<sequence>MEFETLTVDRDGPIWRVAINRPDQRNALNWAFHTEFAQLLDIAEDDPEMKVMTLVGNGPVFSAGGDIREAAQGYIDEAIASGRPKHQVPQLPRAWYFRKFLISGVHGYVGPEANLLLGCCDFVVAAEKTKFSFEVLRGGGEGFTSSILSMMLPMRVMLRLFTQGSWFDSEQALNWDYVNRVVPADGVRSELESWAQELAKLPTEQVAASKEYMHRIYELKGLSNIVGVGNHNSGHGGSDGKEFYRLLLEKGMREALKYRDDGYSPSHSQV</sequence>
<dbReference type="EC" id="4.2.1.17" evidence="2"/>
<protein>
    <submittedName>
        <fullName evidence="2">Enoyl-CoA hydratase echA8</fullName>
        <ecNumber evidence="2">4.2.1.17</ecNumber>
    </submittedName>
</protein>
<organism evidence="2 3">
    <name type="scientific">Leucobacter soli</name>
    <dbReference type="NCBI Taxonomy" id="2812850"/>
    <lineage>
        <taxon>Bacteria</taxon>
        <taxon>Bacillati</taxon>
        <taxon>Actinomycetota</taxon>
        <taxon>Actinomycetes</taxon>
        <taxon>Micrococcales</taxon>
        <taxon>Microbacteriaceae</taxon>
        <taxon>Leucobacter</taxon>
    </lineage>
</organism>
<name>A0A916JU68_9MICO</name>
<dbReference type="Pfam" id="PF00378">
    <property type="entry name" value="ECH_1"/>
    <property type="match status" value="1"/>
</dbReference>
<keyword evidence="2" id="KW-0456">Lyase</keyword>
<dbReference type="EMBL" id="CAJVAP010000006">
    <property type="protein sequence ID" value="CAG7603503.1"/>
    <property type="molecule type" value="Genomic_DNA"/>
</dbReference>
<reference evidence="2" key="1">
    <citation type="submission" date="2021-06" db="EMBL/GenBank/DDBJ databases">
        <authorList>
            <person name="Criscuolo A."/>
        </authorList>
    </citation>
    <scope>NUCLEOTIDE SEQUENCE</scope>
    <source>
        <strain evidence="2">CIP111803</strain>
    </source>
</reference>
<dbReference type="PANTHER" id="PTHR43802:SF1">
    <property type="entry name" value="IP11341P-RELATED"/>
    <property type="match status" value="1"/>
</dbReference>
<gene>
    <name evidence="2" type="primary">echA8</name>
    <name evidence="2" type="ORF">LEUCIP111803_00643</name>
</gene>
<proteinExistence type="inferred from homology"/>
<dbReference type="Proteomes" id="UP000693892">
    <property type="component" value="Unassembled WGS sequence"/>
</dbReference>
<accession>A0A916JU68</accession>
<keyword evidence="3" id="KW-1185">Reference proteome</keyword>
<dbReference type="RefSeq" id="WP_218114277.1">
    <property type="nucleotide sequence ID" value="NZ_CAJVAP010000006.1"/>
</dbReference>
<dbReference type="AlphaFoldDB" id="A0A916JU68"/>
<comment type="caution">
    <text evidence="2">The sequence shown here is derived from an EMBL/GenBank/DDBJ whole genome shotgun (WGS) entry which is preliminary data.</text>
</comment>
<comment type="similarity">
    <text evidence="1">Belongs to the enoyl-CoA hydratase/isomerase family.</text>
</comment>
<dbReference type="CDD" id="cd06558">
    <property type="entry name" value="crotonase-like"/>
    <property type="match status" value="1"/>
</dbReference>
<dbReference type="InterPro" id="IPR001753">
    <property type="entry name" value="Enoyl-CoA_hydra/iso"/>
</dbReference>